<gene>
    <name evidence="1" type="ORF">Pcinc_022312</name>
</gene>
<comment type="caution">
    <text evidence="1">The sequence shown here is derived from an EMBL/GenBank/DDBJ whole genome shotgun (WGS) entry which is preliminary data.</text>
</comment>
<protein>
    <submittedName>
        <fullName evidence="1">Uncharacterized protein</fullName>
    </submittedName>
</protein>
<dbReference type="Proteomes" id="UP001286313">
    <property type="component" value="Unassembled WGS sequence"/>
</dbReference>
<sequence length="103" mass="11183">MDVPNVTVMSLILLDVKRSATVQALVGLSVIREDVSSVTVQSANKYKTAQNTVALLKIITDVLNVTVMDLLLNVLKLNVIIHVNILKMPLDVLSVIALCCVLE</sequence>
<evidence type="ECO:0000313" key="1">
    <source>
        <dbReference type="EMBL" id="KAK3872611.1"/>
    </source>
</evidence>
<reference evidence="1" key="1">
    <citation type="submission" date="2023-10" db="EMBL/GenBank/DDBJ databases">
        <title>Genome assemblies of two species of porcelain crab, Petrolisthes cinctipes and Petrolisthes manimaculis (Anomura: Porcellanidae).</title>
        <authorList>
            <person name="Angst P."/>
        </authorList>
    </citation>
    <scope>NUCLEOTIDE SEQUENCE</scope>
    <source>
        <strain evidence="1">PB745_01</strain>
        <tissue evidence="1">Gill</tissue>
    </source>
</reference>
<dbReference type="EMBL" id="JAWQEG010002339">
    <property type="protein sequence ID" value="KAK3872611.1"/>
    <property type="molecule type" value="Genomic_DNA"/>
</dbReference>
<name>A0AAE1FEZ9_PETCI</name>
<evidence type="ECO:0000313" key="2">
    <source>
        <dbReference type="Proteomes" id="UP001286313"/>
    </source>
</evidence>
<organism evidence="1 2">
    <name type="scientific">Petrolisthes cinctipes</name>
    <name type="common">Flat porcelain crab</name>
    <dbReference type="NCBI Taxonomy" id="88211"/>
    <lineage>
        <taxon>Eukaryota</taxon>
        <taxon>Metazoa</taxon>
        <taxon>Ecdysozoa</taxon>
        <taxon>Arthropoda</taxon>
        <taxon>Crustacea</taxon>
        <taxon>Multicrustacea</taxon>
        <taxon>Malacostraca</taxon>
        <taxon>Eumalacostraca</taxon>
        <taxon>Eucarida</taxon>
        <taxon>Decapoda</taxon>
        <taxon>Pleocyemata</taxon>
        <taxon>Anomura</taxon>
        <taxon>Galatheoidea</taxon>
        <taxon>Porcellanidae</taxon>
        <taxon>Petrolisthes</taxon>
    </lineage>
</organism>
<accession>A0AAE1FEZ9</accession>
<keyword evidence="2" id="KW-1185">Reference proteome</keyword>
<proteinExistence type="predicted"/>
<dbReference type="AlphaFoldDB" id="A0AAE1FEZ9"/>